<accession>A0ABV7E1S5</accession>
<gene>
    <name evidence="3" type="ORF">ACFODU_02565</name>
</gene>
<dbReference type="Pfam" id="PF07883">
    <property type="entry name" value="Cupin_2"/>
    <property type="match status" value="1"/>
</dbReference>
<dbReference type="Gene3D" id="2.60.120.10">
    <property type="entry name" value="Jelly Rolls"/>
    <property type="match status" value="1"/>
</dbReference>
<dbReference type="InterPro" id="IPR011051">
    <property type="entry name" value="RmlC_Cupin_sf"/>
</dbReference>
<dbReference type="InterPro" id="IPR014710">
    <property type="entry name" value="RmlC-like_jellyroll"/>
</dbReference>
<dbReference type="PANTHER" id="PTHR38599">
    <property type="entry name" value="CUPIN DOMAIN PROTEIN (AFU_ORTHOLOGUE AFUA_3G13620)"/>
    <property type="match status" value="1"/>
</dbReference>
<feature type="signal peptide" evidence="1">
    <location>
        <begin position="1"/>
        <end position="19"/>
    </location>
</feature>
<comment type="caution">
    <text evidence="3">The sequence shown here is derived from an EMBL/GenBank/DDBJ whole genome shotgun (WGS) entry which is preliminary data.</text>
</comment>
<evidence type="ECO:0000313" key="3">
    <source>
        <dbReference type="EMBL" id="MFC3096684.1"/>
    </source>
</evidence>
<dbReference type="SUPFAM" id="SSF51182">
    <property type="entry name" value="RmlC-like cupins"/>
    <property type="match status" value="1"/>
</dbReference>
<sequence>MRALAPLVLLAASAAPAHAQPAIHQPPFGSNPVFTEETHAAPGHELIVADLHLPPNAVGEAHWHEWEEYLYVLGGSAVLDIDGMEPRELGPGESFVIPRRTVHTPRAGAEGIRAIVVRVHDAGDPVSTPAAERMPPQ</sequence>
<evidence type="ECO:0000313" key="4">
    <source>
        <dbReference type="Proteomes" id="UP001595456"/>
    </source>
</evidence>
<name>A0ABV7E1S5_9SPHN</name>
<feature type="chain" id="PRO_5046437751" evidence="1">
    <location>
        <begin position="20"/>
        <end position="137"/>
    </location>
</feature>
<protein>
    <submittedName>
        <fullName evidence="3">Cupin domain-containing protein</fullName>
    </submittedName>
</protein>
<feature type="domain" description="Cupin type-2" evidence="2">
    <location>
        <begin position="52"/>
        <end position="109"/>
    </location>
</feature>
<proteinExistence type="predicted"/>
<reference evidence="4" key="1">
    <citation type="journal article" date="2019" name="Int. J. Syst. Evol. Microbiol.">
        <title>The Global Catalogue of Microorganisms (GCM) 10K type strain sequencing project: providing services to taxonomists for standard genome sequencing and annotation.</title>
        <authorList>
            <consortium name="The Broad Institute Genomics Platform"/>
            <consortium name="The Broad Institute Genome Sequencing Center for Infectious Disease"/>
            <person name="Wu L."/>
            <person name="Ma J."/>
        </authorList>
    </citation>
    <scope>NUCLEOTIDE SEQUENCE [LARGE SCALE GENOMIC DNA]</scope>
    <source>
        <strain evidence="4">KCTC 52607</strain>
    </source>
</reference>
<evidence type="ECO:0000256" key="1">
    <source>
        <dbReference type="SAM" id="SignalP"/>
    </source>
</evidence>
<dbReference type="Proteomes" id="UP001595456">
    <property type="component" value="Unassembled WGS sequence"/>
</dbReference>
<dbReference type="RefSeq" id="WP_377922608.1">
    <property type="nucleotide sequence ID" value="NZ_JBHRST010000002.1"/>
</dbReference>
<dbReference type="EMBL" id="JBHRST010000002">
    <property type="protein sequence ID" value="MFC3096684.1"/>
    <property type="molecule type" value="Genomic_DNA"/>
</dbReference>
<dbReference type="InterPro" id="IPR013096">
    <property type="entry name" value="Cupin_2"/>
</dbReference>
<keyword evidence="1" id="KW-0732">Signal</keyword>
<dbReference type="PANTHER" id="PTHR38599:SF1">
    <property type="entry name" value="CUPIN DOMAIN PROTEIN (AFU_ORTHOLOGUE AFUA_3G13620)"/>
    <property type="match status" value="1"/>
</dbReference>
<organism evidence="3 4">
    <name type="scientific">Alteraurantiacibacter palmitatis</name>
    <dbReference type="NCBI Taxonomy" id="2054628"/>
    <lineage>
        <taxon>Bacteria</taxon>
        <taxon>Pseudomonadati</taxon>
        <taxon>Pseudomonadota</taxon>
        <taxon>Alphaproteobacteria</taxon>
        <taxon>Sphingomonadales</taxon>
        <taxon>Erythrobacteraceae</taxon>
        <taxon>Alteraurantiacibacter</taxon>
    </lineage>
</organism>
<evidence type="ECO:0000259" key="2">
    <source>
        <dbReference type="Pfam" id="PF07883"/>
    </source>
</evidence>
<keyword evidence="4" id="KW-1185">Reference proteome</keyword>